<gene>
    <name evidence="2" type="primary">LOC103510625</name>
</gene>
<evidence type="ECO:0000313" key="1">
    <source>
        <dbReference type="Proteomes" id="UP000079169"/>
    </source>
</evidence>
<proteinExistence type="predicted"/>
<name>A0A1S4ED12_DIACI</name>
<dbReference type="RefSeq" id="XP_017300115.2">
    <property type="nucleotide sequence ID" value="XM_017444626.2"/>
</dbReference>
<dbReference type="KEGG" id="dci:103510625"/>
<dbReference type="GO" id="GO:0005743">
    <property type="term" value="C:mitochondrial inner membrane"/>
    <property type="evidence" value="ECO:0007669"/>
    <property type="project" value="TreeGrafter"/>
</dbReference>
<dbReference type="Proteomes" id="UP000079169">
    <property type="component" value="Unplaced"/>
</dbReference>
<reference evidence="2" key="1">
    <citation type="submission" date="2025-08" db="UniProtKB">
        <authorList>
            <consortium name="RefSeq"/>
        </authorList>
    </citation>
    <scope>IDENTIFICATION</scope>
</reference>
<accession>A0A1S4ED12</accession>
<dbReference type="PANTHER" id="PTHR21192">
    <property type="entry name" value="NUCLEAR PROTEIN E3-3"/>
    <property type="match status" value="1"/>
</dbReference>
<dbReference type="PaxDb" id="121845-A0A1S4ED12"/>
<evidence type="ECO:0000313" key="2">
    <source>
        <dbReference type="RefSeq" id="XP_017300115.2"/>
    </source>
</evidence>
<dbReference type="AlphaFoldDB" id="A0A1S4ED12"/>
<dbReference type="Gene3D" id="3.40.1230.10">
    <property type="entry name" value="MTH938-like"/>
    <property type="match status" value="1"/>
</dbReference>
<dbReference type="SUPFAM" id="SSF64076">
    <property type="entry name" value="MTH938-like"/>
    <property type="match status" value="1"/>
</dbReference>
<dbReference type="STRING" id="121845.A0A1S4ED12"/>
<dbReference type="GeneID" id="103510625"/>
<dbReference type="InterPro" id="IPR036748">
    <property type="entry name" value="MTH938-like_sf"/>
</dbReference>
<protein>
    <submittedName>
        <fullName evidence="2">NADH dehydrogenase [ubiquinone] 1 alpha subcomplex assembly factor 3</fullName>
    </submittedName>
</protein>
<dbReference type="GO" id="GO:0032981">
    <property type="term" value="P:mitochondrial respiratory chain complex I assembly"/>
    <property type="evidence" value="ECO:0007669"/>
    <property type="project" value="TreeGrafter"/>
</dbReference>
<dbReference type="Pfam" id="PF04430">
    <property type="entry name" value="DUF498"/>
    <property type="match status" value="1"/>
</dbReference>
<dbReference type="InterPro" id="IPR007523">
    <property type="entry name" value="NDUFAF3/AAMDC"/>
</dbReference>
<keyword evidence="1" id="KW-1185">Reference proteome</keyword>
<organism evidence="1 2">
    <name type="scientific">Diaphorina citri</name>
    <name type="common">Asian citrus psyllid</name>
    <dbReference type="NCBI Taxonomy" id="121845"/>
    <lineage>
        <taxon>Eukaryota</taxon>
        <taxon>Metazoa</taxon>
        <taxon>Ecdysozoa</taxon>
        <taxon>Arthropoda</taxon>
        <taxon>Hexapoda</taxon>
        <taxon>Insecta</taxon>
        <taxon>Pterygota</taxon>
        <taxon>Neoptera</taxon>
        <taxon>Paraneoptera</taxon>
        <taxon>Hemiptera</taxon>
        <taxon>Sternorrhyncha</taxon>
        <taxon>Psylloidea</taxon>
        <taxon>Psyllidae</taxon>
        <taxon>Diaphorininae</taxon>
        <taxon>Diaphorina</taxon>
    </lineage>
</organism>
<dbReference type="PANTHER" id="PTHR21192:SF2">
    <property type="entry name" value="NADH DEHYDROGENASE [UBIQUINONE] 1 ALPHA SUBCOMPLEX ASSEMBLY FACTOR 3"/>
    <property type="match status" value="1"/>
</dbReference>
<sequence>MESLSLFLHLEPKLDVLIIGLGDFKFNHTKLIPVINEVRKHCNVEVLPTERAIATFNFMVSEGRVAGAALVPPVRISFTEEDIQATKHQNRDVYKLDIKIDV</sequence>